<evidence type="ECO:0000256" key="4">
    <source>
        <dbReference type="ARBA" id="ARBA00023136"/>
    </source>
</evidence>
<dbReference type="PIRSF" id="PIRSF006060">
    <property type="entry name" value="AA_transporter"/>
    <property type="match status" value="1"/>
</dbReference>
<evidence type="ECO:0000256" key="1">
    <source>
        <dbReference type="ARBA" id="ARBA00004141"/>
    </source>
</evidence>
<accession>A0A3S1CYU0</accession>
<dbReference type="GO" id="GO:0015179">
    <property type="term" value="F:L-amino acid transmembrane transporter activity"/>
    <property type="evidence" value="ECO:0007669"/>
    <property type="project" value="TreeGrafter"/>
</dbReference>
<dbReference type="Proteomes" id="UP000281028">
    <property type="component" value="Unassembled WGS sequence"/>
</dbReference>
<dbReference type="Gene3D" id="1.20.1740.10">
    <property type="entry name" value="Amino acid/polyamine transporter I"/>
    <property type="match status" value="1"/>
</dbReference>
<dbReference type="InterPro" id="IPR002293">
    <property type="entry name" value="AA/rel_permease1"/>
</dbReference>
<name>A0A3S1CYU0_9BACT</name>
<dbReference type="OrthoDB" id="9806937at2"/>
<dbReference type="InterPro" id="IPR050598">
    <property type="entry name" value="AminoAcid_Transporter"/>
</dbReference>
<evidence type="ECO:0000256" key="3">
    <source>
        <dbReference type="ARBA" id="ARBA00022989"/>
    </source>
</evidence>
<evidence type="ECO:0000313" key="5">
    <source>
        <dbReference type="EMBL" id="NSL86140.1"/>
    </source>
</evidence>
<keyword evidence="6" id="KW-1185">Reference proteome</keyword>
<dbReference type="GO" id="GO:0016020">
    <property type="term" value="C:membrane"/>
    <property type="evidence" value="ECO:0007669"/>
    <property type="project" value="UniProtKB-SubCell"/>
</dbReference>
<evidence type="ECO:0000256" key="2">
    <source>
        <dbReference type="ARBA" id="ARBA00022692"/>
    </source>
</evidence>
<reference evidence="5" key="1">
    <citation type="submission" date="2020-05" db="EMBL/GenBank/DDBJ databases">
        <title>Chitinophaga laudate sp. nov., isolated from a tropical peat swamp.</title>
        <authorList>
            <person name="Goh C.B.S."/>
            <person name="Lee M.S."/>
            <person name="Parimannan S."/>
            <person name="Pasbakhsh P."/>
            <person name="Yule C.M."/>
            <person name="Rajandas H."/>
            <person name="Loke S."/>
            <person name="Croft L."/>
            <person name="Tan J.B.L."/>
        </authorList>
    </citation>
    <scope>NUCLEOTIDE SEQUENCE</scope>
    <source>
        <strain evidence="5">Mgbs1</strain>
    </source>
</reference>
<dbReference type="PANTHER" id="PTHR11785:SF512">
    <property type="entry name" value="SOBREMESA, ISOFORM B"/>
    <property type="match status" value="1"/>
</dbReference>
<dbReference type="EMBL" id="RIAR02000001">
    <property type="protein sequence ID" value="NSL86140.1"/>
    <property type="molecule type" value="Genomic_DNA"/>
</dbReference>
<gene>
    <name evidence="5" type="ORF">ECE50_004805</name>
</gene>
<protein>
    <submittedName>
        <fullName evidence="5">Amino acid permease</fullName>
    </submittedName>
</protein>
<comment type="subcellular location">
    <subcellularLocation>
        <location evidence="1">Membrane</location>
        <topology evidence="1">Multi-pass membrane protein</topology>
    </subcellularLocation>
</comment>
<sequence>MPADDQGTSVISYRGATAIVAGCIIGSGIFMKPATMAAQVGSPVWLAVVWLIAGLFSLCGALIYAELGAMFPKTGGLYVYFREMYGDFPAFLYGWSGFAVINSASVAAIAFVCADYSNYFLHIPDLPPEVAGAWELPLPFLGKLYPLQHAGVKLIAVVLVLGLTWLNYLSVKAGSALQVISTVIKIAALGMLVAGILLSGKGAAVNFIQPGAMEKHGLALVSGIISALTGAFMAYDGWINVTFMAGELQSPRKDIPRSLTTGLLLSMVVYLLVTAAYLYVLPVDTMAKSPLVAEQAMYAALGNVSSTILAAMVVICTFGAVNGNTMAIARVTYAMGNDRLFFPWTGKDHPRYRTPGNALWLHGGWAVILVISGSFDMLADMFTFVAWVFYLLGGIGFFILRRRMPDYPRPYKTWGYPLLPLLFIVFSLFYVISTVWNDVSAFRSGRTPVINSLLGLAITALGLPLYFYFSRKNKKAG</sequence>
<keyword evidence="2" id="KW-0812">Transmembrane</keyword>
<proteinExistence type="predicted"/>
<keyword evidence="3" id="KW-1133">Transmembrane helix</keyword>
<dbReference type="AlphaFoldDB" id="A0A3S1CYU0"/>
<dbReference type="PANTHER" id="PTHR11785">
    <property type="entry name" value="AMINO ACID TRANSPORTER"/>
    <property type="match status" value="1"/>
</dbReference>
<evidence type="ECO:0000313" key="6">
    <source>
        <dbReference type="Proteomes" id="UP000281028"/>
    </source>
</evidence>
<comment type="caution">
    <text evidence="5">The sequence shown here is derived from an EMBL/GenBank/DDBJ whole genome shotgun (WGS) entry which is preliminary data.</text>
</comment>
<keyword evidence="4" id="KW-0472">Membrane</keyword>
<organism evidence="5 6">
    <name type="scientific">Chitinophaga solisilvae</name>
    <dbReference type="NCBI Taxonomy" id="1233460"/>
    <lineage>
        <taxon>Bacteria</taxon>
        <taxon>Pseudomonadati</taxon>
        <taxon>Bacteroidota</taxon>
        <taxon>Chitinophagia</taxon>
        <taxon>Chitinophagales</taxon>
        <taxon>Chitinophagaceae</taxon>
        <taxon>Chitinophaga</taxon>
    </lineage>
</organism>
<dbReference type="Pfam" id="PF13520">
    <property type="entry name" value="AA_permease_2"/>
    <property type="match status" value="1"/>
</dbReference>